<dbReference type="PANTHER" id="PTHR43439">
    <property type="entry name" value="PHENYLACETATE-COENZYME A LIGASE"/>
    <property type="match status" value="1"/>
</dbReference>
<name>A0A9P4N1T8_9PLEO</name>
<dbReference type="PROSITE" id="PS00455">
    <property type="entry name" value="AMP_BINDING"/>
    <property type="match status" value="1"/>
</dbReference>
<dbReference type="AlphaFoldDB" id="A0A9P4N1T8"/>
<reference evidence="5" key="1">
    <citation type="journal article" date="2020" name="Stud. Mycol.">
        <title>101 Dothideomycetes genomes: A test case for predicting lifestyles and emergence of pathogens.</title>
        <authorList>
            <person name="Haridas S."/>
            <person name="Albert R."/>
            <person name="Binder M."/>
            <person name="Bloem J."/>
            <person name="LaButti K."/>
            <person name="Salamov A."/>
            <person name="Andreopoulos B."/>
            <person name="Baker S."/>
            <person name="Barry K."/>
            <person name="Bills G."/>
            <person name="Bluhm B."/>
            <person name="Cannon C."/>
            <person name="Castanera R."/>
            <person name="Culley D."/>
            <person name="Daum C."/>
            <person name="Ezra D."/>
            <person name="Gonzalez J."/>
            <person name="Henrissat B."/>
            <person name="Kuo A."/>
            <person name="Liang C."/>
            <person name="Lipzen A."/>
            <person name="Lutzoni F."/>
            <person name="Magnuson J."/>
            <person name="Mondo S."/>
            <person name="Nolan M."/>
            <person name="Ohm R."/>
            <person name="Pangilinan J."/>
            <person name="Park H.-J."/>
            <person name="Ramirez L."/>
            <person name="Alfaro M."/>
            <person name="Sun H."/>
            <person name="Tritt A."/>
            <person name="Yoshinaga Y."/>
            <person name="Zwiers L.-H."/>
            <person name="Turgeon B."/>
            <person name="Goodwin S."/>
            <person name="Spatafora J."/>
            <person name="Crous P."/>
            <person name="Grigoriev I."/>
        </authorList>
    </citation>
    <scope>NUCLEOTIDE SEQUENCE [LARGE SCALE GENOMIC DNA]</scope>
    <source>
        <strain evidence="5">CBS 304.66</strain>
    </source>
</reference>
<dbReference type="InterPro" id="IPR051414">
    <property type="entry name" value="Adenylate-forming_Reductase"/>
</dbReference>
<comment type="caution">
    <text evidence="4">The sequence shown here is derived from an EMBL/GenBank/DDBJ whole genome shotgun (WGS) entry which is preliminary data.</text>
</comment>
<dbReference type="InterPro" id="IPR020845">
    <property type="entry name" value="AMP-binding_CS"/>
</dbReference>
<dbReference type="EMBL" id="ML986637">
    <property type="protein sequence ID" value="KAF2262722.1"/>
    <property type="molecule type" value="Genomic_DNA"/>
</dbReference>
<protein>
    <submittedName>
        <fullName evidence="4">Acetyl-CoA synthetase-like protein</fullName>
    </submittedName>
</protein>
<dbReference type="Pfam" id="PF23562">
    <property type="entry name" value="AMP-binding_C_3"/>
    <property type="match status" value="1"/>
</dbReference>
<dbReference type="Pfam" id="PF00501">
    <property type="entry name" value="AMP-binding"/>
    <property type="match status" value="1"/>
</dbReference>
<dbReference type="SUPFAM" id="SSF56801">
    <property type="entry name" value="Acetyl-CoA synthetase-like"/>
    <property type="match status" value="1"/>
</dbReference>
<evidence type="ECO:0000259" key="3">
    <source>
        <dbReference type="Pfam" id="PF00501"/>
    </source>
</evidence>
<keyword evidence="2" id="KW-0597">Phosphoprotein</keyword>
<evidence type="ECO:0000313" key="4">
    <source>
        <dbReference type="EMBL" id="KAF2262722.1"/>
    </source>
</evidence>
<feature type="domain" description="AMP-dependent synthetase/ligase" evidence="3">
    <location>
        <begin position="38"/>
        <end position="332"/>
    </location>
</feature>
<dbReference type="PANTHER" id="PTHR43439:SF2">
    <property type="entry name" value="ENZYME, PUTATIVE (JCVI)-RELATED"/>
    <property type="match status" value="1"/>
</dbReference>
<sequence>MAVHHRKQLLVNIVDGLAKVKPLGVYAYIPISPDGYDKGWTKLTYQKYANAVNGLAWWLTAQFGKNSSFETLTYVGPNDFRHNALILACQKVGYKLLLASHRNQHEALRALLDQASCKAILTADPASAMTTRYQEAFPLSAFQVPSLDVLLSESFPHYPFRKTFEEAKLDPLVVLHTSGTTGLPKPIIYSNDWVAAYMQSMQVLPPGGKEMKTKHWSGTRFFVIMPPHHAANLFTAFFIPFANETTIIFPPANLPPTMDVFIKGIKSIQVDSAFIPPSLISQLALDEDLLEIAARHLDVVYTGGGKSVEAHGDIVSSRLNYQITYGATETGNIPDILTDAPNSWNYIQPHSAAGWEFRLHEQTESQSVYEAWIVRSKDSEMEQPVFKLFPHLREYSTRDLYSAHPTEPGLWKWVSRIDDTIVLSSGANLSPVIMENGLEQHPSVLSVVMAGCGQLRPVLILERRDPIISAQQLIEEVWSTVEELNQHYYEDHRVLKSHIIVTTQERPMARTMKGTIQRHATVDLYEADLEDLFMKAT</sequence>
<organism evidence="4 5">
    <name type="scientific">Lojkania enalia</name>
    <dbReference type="NCBI Taxonomy" id="147567"/>
    <lineage>
        <taxon>Eukaryota</taxon>
        <taxon>Fungi</taxon>
        <taxon>Dikarya</taxon>
        <taxon>Ascomycota</taxon>
        <taxon>Pezizomycotina</taxon>
        <taxon>Dothideomycetes</taxon>
        <taxon>Pleosporomycetidae</taxon>
        <taxon>Pleosporales</taxon>
        <taxon>Pleosporales incertae sedis</taxon>
        <taxon>Lojkania</taxon>
    </lineage>
</organism>
<evidence type="ECO:0000256" key="2">
    <source>
        <dbReference type="ARBA" id="ARBA00022553"/>
    </source>
</evidence>
<keyword evidence="5" id="KW-1185">Reference proteome</keyword>
<dbReference type="InterPro" id="IPR000873">
    <property type="entry name" value="AMP-dep_synth/lig_dom"/>
</dbReference>
<dbReference type="InterPro" id="IPR042099">
    <property type="entry name" value="ANL_N_sf"/>
</dbReference>
<proteinExistence type="predicted"/>
<dbReference type="Proteomes" id="UP000800093">
    <property type="component" value="Unassembled WGS sequence"/>
</dbReference>
<dbReference type="OrthoDB" id="429813at2759"/>
<accession>A0A9P4N1T8</accession>
<evidence type="ECO:0000313" key="5">
    <source>
        <dbReference type="Proteomes" id="UP000800093"/>
    </source>
</evidence>
<evidence type="ECO:0000256" key="1">
    <source>
        <dbReference type="ARBA" id="ARBA00022450"/>
    </source>
</evidence>
<gene>
    <name evidence="4" type="ORF">CC78DRAFT_467462</name>
</gene>
<keyword evidence="1" id="KW-0596">Phosphopantetheine</keyword>
<dbReference type="Gene3D" id="3.40.50.12780">
    <property type="entry name" value="N-terminal domain of ligase-like"/>
    <property type="match status" value="1"/>
</dbReference>